<gene>
    <name evidence="2" type="ORF">Y10_19010</name>
</gene>
<sequence length="181" mass="21434">MKIKHILILLILCIFCQFSFGQSANFRIADTFDILTKSENKKWLLNFSNVNEKSERISLIKQKIRSDADYRIKVETPEDYWEEEVLAEDFVRASKEKECQACDCKISFKLIIKSEEYDLNAAKYSYVYDVLDQMESDDIEKILVDYDINKKDMYTEGECGIVYLYTENKKLKRIIRKALKN</sequence>
<evidence type="ECO:0000256" key="1">
    <source>
        <dbReference type="SAM" id="SignalP"/>
    </source>
</evidence>
<keyword evidence="3" id="KW-1185">Reference proteome</keyword>
<organism evidence="2 3">
    <name type="scientific">Neptunitalea lumnitzerae</name>
    <dbReference type="NCBI Taxonomy" id="2965509"/>
    <lineage>
        <taxon>Bacteria</taxon>
        <taxon>Pseudomonadati</taxon>
        <taxon>Bacteroidota</taxon>
        <taxon>Flavobacteriia</taxon>
        <taxon>Flavobacteriales</taxon>
        <taxon>Flavobacteriaceae</taxon>
        <taxon>Neptunitalea</taxon>
    </lineage>
</organism>
<comment type="caution">
    <text evidence="2">The sequence shown here is derived from an EMBL/GenBank/DDBJ whole genome shotgun (WGS) entry which is preliminary data.</text>
</comment>
<feature type="chain" id="PRO_5045435030" evidence="1">
    <location>
        <begin position="25"/>
        <end position="181"/>
    </location>
</feature>
<proteinExistence type="predicted"/>
<name>A0ABQ5MJI0_9FLAO</name>
<dbReference type="RefSeq" id="WP_281765164.1">
    <property type="nucleotide sequence ID" value="NZ_BRVO01000002.1"/>
</dbReference>
<reference evidence="2" key="1">
    <citation type="submission" date="2022-07" db="EMBL/GenBank/DDBJ databases">
        <title>Taxonomy of Novel Oxalotrophic and Methylotrophic Bacteria.</title>
        <authorList>
            <person name="Sahin N."/>
            <person name="Tani A."/>
        </authorList>
    </citation>
    <scope>NUCLEOTIDE SEQUENCE</scope>
    <source>
        <strain evidence="2">Y10</strain>
    </source>
</reference>
<accession>A0ABQ5MJI0</accession>
<keyword evidence="1" id="KW-0732">Signal</keyword>
<dbReference type="Proteomes" id="UP001143543">
    <property type="component" value="Unassembled WGS sequence"/>
</dbReference>
<protein>
    <submittedName>
        <fullName evidence="2">Uncharacterized protein</fullName>
    </submittedName>
</protein>
<dbReference type="EMBL" id="BRVO01000002">
    <property type="protein sequence ID" value="GLB49533.1"/>
    <property type="molecule type" value="Genomic_DNA"/>
</dbReference>
<evidence type="ECO:0000313" key="2">
    <source>
        <dbReference type="EMBL" id="GLB49533.1"/>
    </source>
</evidence>
<evidence type="ECO:0000313" key="3">
    <source>
        <dbReference type="Proteomes" id="UP001143543"/>
    </source>
</evidence>
<feature type="signal peptide" evidence="1">
    <location>
        <begin position="1"/>
        <end position="24"/>
    </location>
</feature>